<evidence type="ECO:0000313" key="1">
    <source>
        <dbReference type="EMBL" id="EQD49437.1"/>
    </source>
</evidence>
<protein>
    <submittedName>
        <fullName evidence="1">Hemolysin-type calcium-binding region</fullName>
    </submittedName>
</protein>
<organism evidence="1">
    <name type="scientific">mine drainage metagenome</name>
    <dbReference type="NCBI Taxonomy" id="410659"/>
    <lineage>
        <taxon>unclassified sequences</taxon>
        <taxon>metagenomes</taxon>
        <taxon>ecological metagenomes</taxon>
    </lineage>
</organism>
<gene>
    <name evidence="1" type="ORF">B1B_11637</name>
</gene>
<name>T0ZXV2_9ZZZZ</name>
<sequence length="226" mass="23468">MKFDPSVIPHTRFLRASSVACAVALALATVPPARASTPPPGTPIGSPIAVTPLAQTPSVFAGGLATDAVGDFVVVWTARDQATNITNLYAQHYAADGKPEGSAILVSSGVMTADPVSPTVAMDAEGDFVVDWASYNLDTLYFNGIYAQRYAADGEPEGSALFVSNEFPSGSLEAPVVAMDAAGDFVVAWQIYDQASGTSKWDVYAQCYAADGNPEGSAFLVNSGFT</sequence>
<dbReference type="EMBL" id="AUZY01007581">
    <property type="protein sequence ID" value="EQD49437.1"/>
    <property type="molecule type" value="Genomic_DNA"/>
</dbReference>
<reference evidence="1" key="2">
    <citation type="journal article" date="2014" name="ISME J.">
        <title>Microbial stratification in low pH oxic and suboxic macroscopic growths along an acid mine drainage.</title>
        <authorList>
            <person name="Mendez-Garcia C."/>
            <person name="Mesa V."/>
            <person name="Sprenger R.R."/>
            <person name="Richter M."/>
            <person name="Diez M.S."/>
            <person name="Solano J."/>
            <person name="Bargiela R."/>
            <person name="Golyshina O.V."/>
            <person name="Manteca A."/>
            <person name="Ramos J.L."/>
            <person name="Gallego J.R."/>
            <person name="Llorente I."/>
            <person name="Martins Dos Santos V.A."/>
            <person name="Jensen O.N."/>
            <person name="Pelaez A.I."/>
            <person name="Sanchez J."/>
            <person name="Ferrer M."/>
        </authorList>
    </citation>
    <scope>NUCLEOTIDE SEQUENCE</scope>
</reference>
<accession>T0ZXV2</accession>
<proteinExistence type="predicted"/>
<comment type="caution">
    <text evidence="1">The sequence shown here is derived from an EMBL/GenBank/DDBJ whole genome shotgun (WGS) entry which is preliminary data.</text>
</comment>
<reference evidence="1" key="1">
    <citation type="submission" date="2013-08" db="EMBL/GenBank/DDBJ databases">
        <authorList>
            <person name="Mendez C."/>
            <person name="Richter M."/>
            <person name="Ferrer M."/>
            <person name="Sanchez J."/>
        </authorList>
    </citation>
    <scope>NUCLEOTIDE SEQUENCE</scope>
</reference>
<dbReference type="AlphaFoldDB" id="T0ZXV2"/>
<feature type="non-terminal residue" evidence="1">
    <location>
        <position position="226"/>
    </location>
</feature>